<proteinExistence type="predicted"/>
<sequence length="71" mass="7907">MLQPLAIGRSPLAVAVRKTPRFPTGPFEDGIDRYQNPRLTGSQISGAFTLIAMQWPLVQQQLWTAILPMSK</sequence>
<keyword evidence="2" id="KW-1185">Reference proteome</keyword>
<name>A0ABR3V7I4_HUMIN</name>
<organism evidence="1 2">
    <name type="scientific">Humicola insolens</name>
    <name type="common">Soft-rot fungus</name>
    <dbReference type="NCBI Taxonomy" id="85995"/>
    <lineage>
        <taxon>Eukaryota</taxon>
        <taxon>Fungi</taxon>
        <taxon>Dikarya</taxon>
        <taxon>Ascomycota</taxon>
        <taxon>Pezizomycotina</taxon>
        <taxon>Sordariomycetes</taxon>
        <taxon>Sordariomycetidae</taxon>
        <taxon>Sordariales</taxon>
        <taxon>Chaetomiaceae</taxon>
        <taxon>Mycothermus</taxon>
    </lineage>
</organism>
<dbReference type="Proteomes" id="UP001583172">
    <property type="component" value="Unassembled WGS sequence"/>
</dbReference>
<protein>
    <submittedName>
        <fullName evidence="1">Uncharacterized protein</fullName>
    </submittedName>
</protein>
<evidence type="ECO:0000313" key="1">
    <source>
        <dbReference type="EMBL" id="KAL1837749.1"/>
    </source>
</evidence>
<dbReference type="EMBL" id="JAZGSY010000266">
    <property type="protein sequence ID" value="KAL1837749.1"/>
    <property type="molecule type" value="Genomic_DNA"/>
</dbReference>
<comment type="caution">
    <text evidence="1">The sequence shown here is derived from an EMBL/GenBank/DDBJ whole genome shotgun (WGS) entry which is preliminary data.</text>
</comment>
<accession>A0ABR3V7I4</accession>
<evidence type="ECO:0000313" key="2">
    <source>
        <dbReference type="Proteomes" id="UP001583172"/>
    </source>
</evidence>
<gene>
    <name evidence="1" type="ORF">VTJ49DRAFT_3441</name>
</gene>
<reference evidence="1 2" key="1">
    <citation type="journal article" date="2024" name="Commun. Biol.">
        <title>Comparative genomic analysis of thermophilic fungi reveals convergent evolutionary adaptations and gene losses.</title>
        <authorList>
            <person name="Steindorff A.S."/>
            <person name="Aguilar-Pontes M.V."/>
            <person name="Robinson A.J."/>
            <person name="Andreopoulos B."/>
            <person name="LaButti K."/>
            <person name="Kuo A."/>
            <person name="Mondo S."/>
            <person name="Riley R."/>
            <person name="Otillar R."/>
            <person name="Haridas S."/>
            <person name="Lipzen A."/>
            <person name="Grimwood J."/>
            <person name="Schmutz J."/>
            <person name="Clum A."/>
            <person name="Reid I.D."/>
            <person name="Moisan M.C."/>
            <person name="Butler G."/>
            <person name="Nguyen T.T.M."/>
            <person name="Dewar K."/>
            <person name="Conant G."/>
            <person name="Drula E."/>
            <person name="Henrissat B."/>
            <person name="Hansel C."/>
            <person name="Singer S."/>
            <person name="Hutchinson M.I."/>
            <person name="de Vries R.P."/>
            <person name="Natvig D.O."/>
            <person name="Powell A.J."/>
            <person name="Tsang A."/>
            <person name="Grigoriev I.V."/>
        </authorList>
    </citation>
    <scope>NUCLEOTIDE SEQUENCE [LARGE SCALE GENOMIC DNA]</scope>
    <source>
        <strain evidence="1 2">CBS 620.91</strain>
    </source>
</reference>